<reference evidence="3" key="1">
    <citation type="journal article" date="2019" name="Int. J. Syst. Evol. Microbiol.">
        <title>The Global Catalogue of Microorganisms (GCM) 10K type strain sequencing project: providing services to taxonomists for standard genome sequencing and annotation.</title>
        <authorList>
            <consortium name="The Broad Institute Genomics Platform"/>
            <consortium name="The Broad Institute Genome Sequencing Center for Infectious Disease"/>
            <person name="Wu L."/>
            <person name="Ma J."/>
        </authorList>
    </citation>
    <scope>NUCLEOTIDE SEQUENCE [LARGE SCALE GENOMIC DNA]</scope>
    <source>
        <strain evidence="3">NBRC 100033</strain>
    </source>
</reference>
<sequence>MYKVSGLPISFTVRKMELRLSSSQQELLKWLAIVLMVLDHVGFFLEQYTWLRYVGRVVYPIFAYLVAYNYLHNTRSKERYLKRLFFWALISQPIYMLAMGASLNILFTILLGMLVVYVFENQKPYAILLCVLLVPIAFFTSYGVAGVVLVPSFYLLLKHIKFAPLLAFTLAFLNAPKYLLFTALSIPLIALAARFDGVIGRTSGVYFYAFYPAHLAVLWLVLSSNT</sequence>
<protein>
    <submittedName>
        <fullName evidence="2">Conjugal transfer protein TrbP</fullName>
    </submittedName>
</protein>
<proteinExistence type="predicted"/>
<keyword evidence="1" id="KW-0472">Membrane</keyword>
<gene>
    <name evidence="2" type="primary">trbP</name>
    <name evidence="2" type="ORF">GCM10007878_24880</name>
</gene>
<evidence type="ECO:0000313" key="2">
    <source>
        <dbReference type="EMBL" id="GLR65049.1"/>
    </source>
</evidence>
<evidence type="ECO:0000313" key="3">
    <source>
        <dbReference type="Proteomes" id="UP001156682"/>
    </source>
</evidence>
<organism evidence="2 3">
    <name type="scientific">Marinospirillum insulare</name>
    <dbReference type="NCBI Taxonomy" id="217169"/>
    <lineage>
        <taxon>Bacteria</taxon>
        <taxon>Pseudomonadati</taxon>
        <taxon>Pseudomonadota</taxon>
        <taxon>Gammaproteobacteria</taxon>
        <taxon>Oceanospirillales</taxon>
        <taxon>Oceanospirillaceae</taxon>
        <taxon>Marinospirillum</taxon>
    </lineage>
</organism>
<dbReference type="Proteomes" id="UP001156682">
    <property type="component" value="Unassembled WGS sequence"/>
</dbReference>
<feature type="transmembrane region" description="Helical" evidence="1">
    <location>
        <begin position="125"/>
        <end position="157"/>
    </location>
</feature>
<feature type="transmembrane region" description="Helical" evidence="1">
    <location>
        <begin position="94"/>
        <end position="119"/>
    </location>
</feature>
<accession>A0ABQ5ZY05</accession>
<evidence type="ECO:0000256" key="1">
    <source>
        <dbReference type="SAM" id="Phobius"/>
    </source>
</evidence>
<keyword evidence="1" id="KW-0812">Transmembrane</keyword>
<dbReference type="Pfam" id="PF05857">
    <property type="entry name" value="TraX"/>
    <property type="match status" value="1"/>
</dbReference>
<dbReference type="EMBL" id="BSOR01000069">
    <property type="protein sequence ID" value="GLR65049.1"/>
    <property type="molecule type" value="Genomic_DNA"/>
</dbReference>
<dbReference type="InterPro" id="IPR008875">
    <property type="entry name" value="TraX"/>
</dbReference>
<comment type="caution">
    <text evidence="2">The sequence shown here is derived from an EMBL/GenBank/DDBJ whole genome shotgun (WGS) entry which is preliminary data.</text>
</comment>
<keyword evidence="3" id="KW-1185">Reference proteome</keyword>
<keyword evidence="1" id="KW-1133">Transmembrane helix</keyword>
<dbReference type="RefSeq" id="WP_084324591.1">
    <property type="nucleotide sequence ID" value="NZ_BSOR01000069.1"/>
</dbReference>
<feature type="transmembrane region" description="Helical" evidence="1">
    <location>
        <begin position="57"/>
        <end position="73"/>
    </location>
</feature>
<name>A0ABQ5ZY05_9GAMM</name>
<feature type="transmembrane region" description="Helical" evidence="1">
    <location>
        <begin position="178"/>
        <end position="199"/>
    </location>
</feature>
<feature type="transmembrane region" description="Helical" evidence="1">
    <location>
        <begin position="205"/>
        <end position="222"/>
    </location>
</feature>